<reference evidence="1 2" key="1">
    <citation type="submission" date="2016-04" db="EMBL/GenBank/DDBJ databases">
        <authorList>
            <consortium name="Pathogen Informatics"/>
        </authorList>
    </citation>
    <scope>NUCLEOTIDE SEQUENCE [LARGE SCALE GENOMIC DNA]</scope>
    <source>
        <strain evidence="1 2">H050680373</strain>
    </source>
</reference>
<proteinExistence type="predicted"/>
<dbReference type="AlphaFoldDB" id="A0A157SG11"/>
<evidence type="ECO:0000313" key="1">
    <source>
        <dbReference type="EMBL" id="SAI69388.1"/>
    </source>
</evidence>
<keyword evidence="2" id="KW-1185">Reference proteome</keyword>
<organism evidence="1 2">
    <name type="scientific">Bordetella ansorpii</name>
    <dbReference type="NCBI Taxonomy" id="288768"/>
    <lineage>
        <taxon>Bacteria</taxon>
        <taxon>Pseudomonadati</taxon>
        <taxon>Pseudomonadota</taxon>
        <taxon>Betaproteobacteria</taxon>
        <taxon>Burkholderiales</taxon>
        <taxon>Alcaligenaceae</taxon>
        <taxon>Bordetella</taxon>
    </lineage>
</organism>
<dbReference type="STRING" id="288768.SAMEA3906486_02465"/>
<dbReference type="EMBL" id="FKIF01000006">
    <property type="protein sequence ID" value="SAI69388.1"/>
    <property type="molecule type" value="Genomic_DNA"/>
</dbReference>
<gene>
    <name evidence="1" type="ORF">SAMEA3906486_02465</name>
</gene>
<accession>A0A157SG11</accession>
<sequence>MTHARHGRRRAPIAVSVRFAKPDTSGGAHAPLAALPRAPMC</sequence>
<dbReference type="Proteomes" id="UP000076848">
    <property type="component" value="Unassembled WGS sequence"/>
</dbReference>
<name>A0A157SG11_9BORD</name>
<protein>
    <submittedName>
        <fullName evidence="1">Uncharacterized protein</fullName>
    </submittedName>
</protein>
<evidence type="ECO:0000313" key="2">
    <source>
        <dbReference type="Proteomes" id="UP000076848"/>
    </source>
</evidence>